<evidence type="ECO:0000259" key="2">
    <source>
        <dbReference type="PROSITE" id="PS51299"/>
    </source>
</evidence>
<organism evidence="3 4">
    <name type="scientific">Trichomonascus ciferrii</name>
    <dbReference type="NCBI Taxonomy" id="44093"/>
    <lineage>
        <taxon>Eukaryota</taxon>
        <taxon>Fungi</taxon>
        <taxon>Dikarya</taxon>
        <taxon>Ascomycota</taxon>
        <taxon>Saccharomycotina</taxon>
        <taxon>Dipodascomycetes</taxon>
        <taxon>Dipodascales</taxon>
        <taxon>Trichomonascaceae</taxon>
        <taxon>Trichomonascus</taxon>
        <taxon>Trichomonascus ciferrii complex</taxon>
    </lineage>
</organism>
<feature type="domain" description="HTH APSES-type" evidence="2">
    <location>
        <begin position="131"/>
        <end position="246"/>
    </location>
</feature>
<evidence type="ECO:0000256" key="1">
    <source>
        <dbReference type="SAM" id="MobiDB-lite"/>
    </source>
</evidence>
<reference evidence="3" key="1">
    <citation type="journal article" date="2019" name="G3 (Bethesda)">
        <title>Genome Assemblies of Two Rare Opportunistic Yeast Pathogens: Diutina rugosa (syn. Candida rugosa) and Trichomonascus ciferrii (syn. Candida ciferrii).</title>
        <authorList>
            <person name="Mixao V."/>
            <person name="Saus E."/>
            <person name="Hansen A.P."/>
            <person name="Lass-Florl C."/>
            <person name="Gabaldon T."/>
        </authorList>
    </citation>
    <scope>NUCLEOTIDE SEQUENCE</scope>
    <source>
        <strain evidence="3">CBS 4856</strain>
    </source>
</reference>
<protein>
    <recommendedName>
        <fullName evidence="2">HTH APSES-type domain-containing protein</fullName>
    </recommendedName>
</protein>
<evidence type="ECO:0000313" key="4">
    <source>
        <dbReference type="Proteomes" id="UP000761534"/>
    </source>
</evidence>
<dbReference type="PROSITE" id="PS51299">
    <property type="entry name" value="HTH_APSES"/>
    <property type="match status" value="1"/>
</dbReference>
<feature type="region of interest" description="Disordered" evidence="1">
    <location>
        <begin position="9"/>
        <end position="47"/>
    </location>
</feature>
<dbReference type="SUPFAM" id="SSF54616">
    <property type="entry name" value="DNA-binding domain of Mlu1-box binding protein MBP1"/>
    <property type="match status" value="1"/>
</dbReference>
<name>A0A642V977_9ASCO</name>
<sequence length="308" mass="35154">MSNMHKCIYDTAEGSLKNPDSESQVEFGLYTPPPSPPTPDPTRASRAKVYSEEQLCPLVGRQRCPVRQVHRKNVEENFDYYNQTDNYKCTIYSQVPEFQWEIDRLVSPIPSTEIAGEGRKGFNVPRLQKLAYTVNYMGLKQVRANFVYDIPETPFSVRWDCETGKVHFTPLWRIIFGRTPNIEQIKSLCYYNPNGAVSCGQCHANVQGIWLDYKDAKNLARLFCWKIKGELIPLFGDDFPILCNPPLSLEPNCENKAIIHALREQFTPLPEDYSPAIHDVITGLKQLSGVISQMKRYQPSLASITTLN</sequence>
<accession>A0A642V977</accession>
<dbReference type="OrthoDB" id="5562739at2759"/>
<proteinExistence type="predicted"/>
<dbReference type="InterPro" id="IPR003163">
    <property type="entry name" value="Tscrpt_reg_HTH_APSES-type"/>
</dbReference>
<dbReference type="VEuPathDB" id="FungiDB:TRICI_001168"/>
<dbReference type="Gene3D" id="3.10.260.10">
    <property type="entry name" value="Transcription regulator HTH, APSES-type DNA-binding domain"/>
    <property type="match status" value="1"/>
</dbReference>
<evidence type="ECO:0000313" key="3">
    <source>
        <dbReference type="EMBL" id="KAA8916682.1"/>
    </source>
</evidence>
<feature type="compositionally biased region" description="Pro residues" evidence="1">
    <location>
        <begin position="31"/>
        <end position="40"/>
    </location>
</feature>
<dbReference type="GO" id="GO:0003677">
    <property type="term" value="F:DNA binding"/>
    <property type="evidence" value="ECO:0007669"/>
    <property type="project" value="InterPro"/>
</dbReference>
<dbReference type="EMBL" id="SWFS01000089">
    <property type="protein sequence ID" value="KAA8916682.1"/>
    <property type="molecule type" value="Genomic_DNA"/>
</dbReference>
<dbReference type="InterPro" id="IPR036887">
    <property type="entry name" value="HTH_APSES_sf"/>
</dbReference>
<keyword evidence="4" id="KW-1185">Reference proteome</keyword>
<comment type="caution">
    <text evidence="3">The sequence shown here is derived from an EMBL/GenBank/DDBJ whole genome shotgun (WGS) entry which is preliminary data.</text>
</comment>
<dbReference type="AlphaFoldDB" id="A0A642V977"/>
<dbReference type="Proteomes" id="UP000761534">
    <property type="component" value="Unassembled WGS sequence"/>
</dbReference>
<gene>
    <name evidence="3" type="ORF">TRICI_001168</name>
</gene>